<dbReference type="InterPro" id="IPR003123">
    <property type="entry name" value="VPS9"/>
</dbReference>
<gene>
    <name evidence="3" type="ORF">OAUR00152_LOCUS35107</name>
</gene>
<dbReference type="SUPFAM" id="SSF109993">
    <property type="entry name" value="VPS9 domain"/>
    <property type="match status" value="1"/>
</dbReference>
<evidence type="ECO:0000313" key="3">
    <source>
        <dbReference type="EMBL" id="CAE2276399.1"/>
    </source>
</evidence>
<dbReference type="InterPro" id="IPR045046">
    <property type="entry name" value="Vps9-like"/>
</dbReference>
<feature type="region of interest" description="Disordered" evidence="1">
    <location>
        <begin position="587"/>
        <end position="613"/>
    </location>
</feature>
<dbReference type="GO" id="GO:0031267">
    <property type="term" value="F:small GTPase binding"/>
    <property type="evidence" value="ECO:0007669"/>
    <property type="project" value="TreeGrafter"/>
</dbReference>
<dbReference type="SMART" id="SM00167">
    <property type="entry name" value="VPS9"/>
    <property type="match status" value="1"/>
</dbReference>
<accession>A0A7S4JWA8</accession>
<dbReference type="AlphaFoldDB" id="A0A7S4JWA8"/>
<evidence type="ECO:0000256" key="1">
    <source>
        <dbReference type="SAM" id="MobiDB-lite"/>
    </source>
</evidence>
<reference evidence="3" key="1">
    <citation type="submission" date="2021-01" db="EMBL/GenBank/DDBJ databases">
        <authorList>
            <person name="Corre E."/>
            <person name="Pelletier E."/>
            <person name="Niang G."/>
            <person name="Scheremetjew M."/>
            <person name="Finn R."/>
            <person name="Kale V."/>
            <person name="Holt S."/>
            <person name="Cochrane G."/>
            <person name="Meng A."/>
            <person name="Brown T."/>
            <person name="Cohen L."/>
        </authorList>
    </citation>
    <scope>NUCLEOTIDE SEQUENCE</scope>
    <source>
        <strain evidence="3">Isolate 1302-5</strain>
    </source>
</reference>
<dbReference type="PANTHER" id="PTHR23101:SF25">
    <property type="entry name" value="GTPASE-ACTIVATING PROTEIN AND VPS9 DOMAIN-CONTAINING PROTEIN 1"/>
    <property type="match status" value="1"/>
</dbReference>
<dbReference type="Gene3D" id="1.20.1050.80">
    <property type="entry name" value="VPS9 domain"/>
    <property type="match status" value="1"/>
</dbReference>
<dbReference type="GO" id="GO:0030139">
    <property type="term" value="C:endocytic vesicle"/>
    <property type="evidence" value="ECO:0007669"/>
    <property type="project" value="TreeGrafter"/>
</dbReference>
<feature type="compositionally biased region" description="Basic and acidic residues" evidence="1">
    <location>
        <begin position="156"/>
        <end position="168"/>
    </location>
</feature>
<dbReference type="PROSITE" id="PS51205">
    <property type="entry name" value="VPS9"/>
    <property type="match status" value="1"/>
</dbReference>
<feature type="region of interest" description="Disordered" evidence="1">
    <location>
        <begin position="147"/>
        <end position="168"/>
    </location>
</feature>
<name>A0A7S4JWA8_9STRA</name>
<dbReference type="PANTHER" id="PTHR23101">
    <property type="entry name" value="RAB GDP/GTP EXCHANGE FACTOR"/>
    <property type="match status" value="1"/>
</dbReference>
<protein>
    <recommendedName>
        <fullName evidence="2">VPS9 domain-containing protein</fullName>
    </recommendedName>
</protein>
<dbReference type="GO" id="GO:0005085">
    <property type="term" value="F:guanyl-nucleotide exchange factor activity"/>
    <property type="evidence" value="ECO:0007669"/>
    <property type="project" value="InterPro"/>
</dbReference>
<dbReference type="InterPro" id="IPR037191">
    <property type="entry name" value="VPS9_dom_sf"/>
</dbReference>
<proteinExistence type="predicted"/>
<dbReference type="EMBL" id="HBKQ01050883">
    <property type="protein sequence ID" value="CAE2276399.1"/>
    <property type="molecule type" value="Transcribed_RNA"/>
</dbReference>
<sequence>MPDALSGASSVISAERKRSLLLEARRDRVAWVDAASVPFRSALDGPGDVATRDIFRHGDDGLQVLRSARACASMSSTVEVLKTLYFSPPKVASVRGSDSDTTERKMCTSSQDAADRIKWLLESDTSSIRADDLQMAMMSTKSSRKVRVESAALDTGEDKVEERQEDQQKGVSEVVNQYYDNKDFIAAYCAFLHKLRTPECAELVQALRRFVNSFEDFARGAADRKKGVTGDINGDDDKRMAKMVQEYISKSLDAFKSHPKWGFQVGNSEEDGTKEGTTTSELPSVDLKQSINTFIFAKCHESVWSYLTDDDAVSQDSAFQSRLHDLQFITPKHLDIHCLAEIGNGNLSEHDKPEKTNRVVTNVGGVLWSKQLSTPIRALQSVERQYSPSRMLACIHDVYRGINKALSTAMENIDTEKSGNALPSADDVLPALILVVLRAQPRHIVSNLNFIDLFATPEQLRGEAGYAFTNLFSAVQFLRDLDIDKYLEKRDDADDDSNRMVSFFSMSPDEFRSGLEKCRKEAHHRAAVKLLFESAGEQTGEKSASLALAELDLNIPVCDIHSARSRGEIVDMEWARNWQNRNLDSAGVKVPLSDSSKQQDQTDAPPPEPLPLPDGFSRSYNFLSVAPDDVRISDVPQLLHEYQMLVRATECLLSERNAKFSADHKKRARITRDKLESAVKEVDE</sequence>
<organism evidence="3">
    <name type="scientific">Odontella aurita</name>
    <dbReference type="NCBI Taxonomy" id="265563"/>
    <lineage>
        <taxon>Eukaryota</taxon>
        <taxon>Sar</taxon>
        <taxon>Stramenopiles</taxon>
        <taxon>Ochrophyta</taxon>
        <taxon>Bacillariophyta</taxon>
        <taxon>Mediophyceae</taxon>
        <taxon>Biddulphiophycidae</taxon>
        <taxon>Eupodiscales</taxon>
        <taxon>Odontellaceae</taxon>
        <taxon>Odontella</taxon>
    </lineage>
</organism>
<evidence type="ECO:0000259" key="2">
    <source>
        <dbReference type="PROSITE" id="PS51205"/>
    </source>
</evidence>
<dbReference type="GO" id="GO:0016192">
    <property type="term" value="P:vesicle-mediated transport"/>
    <property type="evidence" value="ECO:0007669"/>
    <property type="project" value="InterPro"/>
</dbReference>
<feature type="domain" description="VPS9" evidence="2">
    <location>
        <begin position="313"/>
        <end position="487"/>
    </location>
</feature>
<dbReference type="GO" id="GO:0005829">
    <property type="term" value="C:cytosol"/>
    <property type="evidence" value="ECO:0007669"/>
    <property type="project" value="TreeGrafter"/>
</dbReference>
<dbReference type="Pfam" id="PF02204">
    <property type="entry name" value="VPS9"/>
    <property type="match status" value="1"/>
</dbReference>
<feature type="compositionally biased region" description="Polar residues" evidence="1">
    <location>
        <begin position="593"/>
        <end position="602"/>
    </location>
</feature>